<dbReference type="SUPFAM" id="SSF56672">
    <property type="entry name" value="DNA/RNA polymerases"/>
    <property type="match status" value="1"/>
</dbReference>
<reference evidence="1" key="1">
    <citation type="submission" date="2020-06" db="EMBL/GenBank/DDBJ databases">
        <authorList>
            <person name="Li T."/>
            <person name="Hu X."/>
            <person name="Zhang T."/>
            <person name="Song X."/>
            <person name="Zhang H."/>
            <person name="Dai N."/>
            <person name="Sheng W."/>
            <person name="Hou X."/>
            <person name="Wei L."/>
        </authorList>
    </citation>
    <scope>NUCLEOTIDE SEQUENCE</scope>
    <source>
        <strain evidence="1">KEN1</strain>
        <tissue evidence="1">Leaf</tissue>
    </source>
</reference>
<protein>
    <recommendedName>
        <fullName evidence="2">Reverse transcriptase/retrotransposon-derived protein RNase H-like domain-containing protein</fullName>
    </recommendedName>
</protein>
<proteinExistence type="predicted"/>
<dbReference type="InterPro" id="IPR043502">
    <property type="entry name" value="DNA/RNA_pol_sf"/>
</dbReference>
<evidence type="ECO:0008006" key="2">
    <source>
        <dbReference type="Google" id="ProtNLM"/>
    </source>
</evidence>
<sequence>MIIAKGTKVNPDKILAIQEMSPPVSLNEVHKLAGCLTALNRFISHSADRRLPFFKALRRTRNFASDGHASRLSRTCRPTWPSYRLTKPSSSEPLYLYLDMGQHAASSVLQDGEGSQRPIYYLSKV</sequence>
<evidence type="ECO:0000313" key="1">
    <source>
        <dbReference type="EMBL" id="KAL0462660.1"/>
    </source>
</evidence>
<dbReference type="AlphaFoldDB" id="A0AAW2YB27"/>
<organism evidence="1">
    <name type="scientific">Sesamum latifolium</name>
    <dbReference type="NCBI Taxonomy" id="2727402"/>
    <lineage>
        <taxon>Eukaryota</taxon>
        <taxon>Viridiplantae</taxon>
        <taxon>Streptophyta</taxon>
        <taxon>Embryophyta</taxon>
        <taxon>Tracheophyta</taxon>
        <taxon>Spermatophyta</taxon>
        <taxon>Magnoliopsida</taxon>
        <taxon>eudicotyledons</taxon>
        <taxon>Gunneridae</taxon>
        <taxon>Pentapetalae</taxon>
        <taxon>asterids</taxon>
        <taxon>lamiids</taxon>
        <taxon>Lamiales</taxon>
        <taxon>Pedaliaceae</taxon>
        <taxon>Sesamum</taxon>
    </lineage>
</organism>
<accession>A0AAW2YB27</accession>
<dbReference type="EMBL" id="JACGWN010000001">
    <property type="protein sequence ID" value="KAL0462660.1"/>
    <property type="molecule type" value="Genomic_DNA"/>
</dbReference>
<reference evidence="1" key="2">
    <citation type="journal article" date="2024" name="Plant">
        <title>Genomic evolution and insights into agronomic trait innovations of Sesamum species.</title>
        <authorList>
            <person name="Miao H."/>
            <person name="Wang L."/>
            <person name="Qu L."/>
            <person name="Liu H."/>
            <person name="Sun Y."/>
            <person name="Le M."/>
            <person name="Wang Q."/>
            <person name="Wei S."/>
            <person name="Zheng Y."/>
            <person name="Lin W."/>
            <person name="Duan Y."/>
            <person name="Cao H."/>
            <person name="Xiong S."/>
            <person name="Wang X."/>
            <person name="Wei L."/>
            <person name="Li C."/>
            <person name="Ma Q."/>
            <person name="Ju M."/>
            <person name="Zhao R."/>
            <person name="Li G."/>
            <person name="Mu C."/>
            <person name="Tian Q."/>
            <person name="Mei H."/>
            <person name="Zhang T."/>
            <person name="Gao T."/>
            <person name="Zhang H."/>
        </authorList>
    </citation>
    <scope>NUCLEOTIDE SEQUENCE</scope>
    <source>
        <strain evidence="1">KEN1</strain>
    </source>
</reference>
<gene>
    <name evidence="1" type="ORF">Slati_0153600</name>
</gene>
<comment type="caution">
    <text evidence="1">The sequence shown here is derived from an EMBL/GenBank/DDBJ whole genome shotgun (WGS) entry which is preliminary data.</text>
</comment>
<name>A0AAW2YB27_9LAMI</name>